<keyword evidence="2" id="KW-0564">Palmitate</keyword>
<keyword evidence="2" id="KW-0472">Membrane</keyword>
<sequence>MEPYRLLTPVIGLLTACTTIDTTDLQSTEQLPTLPRQYQETPASGGSAEAITEKWWQSFGNQELDQLITLAAAQSFDMKAAIANVRLAEASVRLASASLWPELQADIEAGRNGFFEKDDDSSEYYAGLIASYELDFWGGVRANRTSAEALLAYSRFDRDILRLSITANVAFQWLQWVGTRERLHIAEQNLDTAQRLLGIIQLRVDAGAASELDIVQQQREVAGQQHIVARLHQQQRENRNILNLLLGRTEDLELHTTSLEALTAPTIDAGIPSMLLVRRPDIARAEAALRSADADITVARAAMLPAVNLGITISGSDGQISQILRDPIYTLVAGLTQPIFNGGALAAQLDAAVAIRDARMANYQQAIVTAFADTLNALNTIAGIDAQRQAQQQQLVLARRAYALAESRYRAGAIALTTLLDSQADLFDAEDTHALLRQQSLQARVDLFRALGGGWTPQYLATNASNTEKNFSE</sequence>
<dbReference type="Proteomes" id="UP001620597">
    <property type="component" value="Unassembled WGS sequence"/>
</dbReference>
<dbReference type="EMBL" id="JBBKTX010000005">
    <property type="protein sequence ID" value="MFK4751785.1"/>
    <property type="molecule type" value="Genomic_DNA"/>
</dbReference>
<dbReference type="SUPFAM" id="SSF56954">
    <property type="entry name" value="Outer membrane efflux proteins (OEP)"/>
    <property type="match status" value="1"/>
</dbReference>
<dbReference type="RefSeq" id="WP_416205164.1">
    <property type="nucleotide sequence ID" value="NZ_JBBKTX010000005.1"/>
</dbReference>
<comment type="subcellular location">
    <subcellularLocation>
        <location evidence="2">Cell outer membrane</location>
        <topology evidence="2">Lipid-anchor</topology>
    </subcellularLocation>
</comment>
<reference evidence="3 4" key="1">
    <citation type="submission" date="2024-03" db="EMBL/GenBank/DDBJ databases">
        <title>High-quality draft genome sequence of Oceanobacter sp. wDCs-4.</title>
        <authorList>
            <person name="Dong C."/>
        </authorList>
    </citation>
    <scope>NUCLEOTIDE SEQUENCE [LARGE SCALE GENOMIC DNA]</scope>
    <source>
        <strain evidence="4">wDCs-4</strain>
    </source>
</reference>
<dbReference type="PROSITE" id="PS51257">
    <property type="entry name" value="PROKAR_LIPOPROTEIN"/>
    <property type="match status" value="1"/>
</dbReference>
<dbReference type="InterPro" id="IPR003423">
    <property type="entry name" value="OMP_efflux"/>
</dbReference>
<accession>A0ABW8NFT3</accession>
<dbReference type="InterPro" id="IPR010131">
    <property type="entry name" value="MdtP/NodT-like"/>
</dbReference>
<dbReference type="NCBIfam" id="TIGR01845">
    <property type="entry name" value="outer_NodT"/>
    <property type="match status" value="1"/>
</dbReference>
<dbReference type="PANTHER" id="PTHR30203:SF33">
    <property type="entry name" value="BLR4455 PROTEIN"/>
    <property type="match status" value="1"/>
</dbReference>
<evidence type="ECO:0000313" key="3">
    <source>
        <dbReference type="EMBL" id="MFK4751785.1"/>
    </source>
</evidence>
<dbReference type="Gene3D" id="1.20.1600.10">
    <property type="entry name" value="Outer membrane efflux proteins (OEP)"/>
    <property type="match status" value="1"/>
</dbReference>
<keyword evidence="2" id="KW-0449">Lipoprotein</keyword>
<dbReference type="Gene3D" id="2.20.200.10">
    <property type="entry name" value="Outer membrane efflux proteins (OEP)"/>
    <property type="match status" value="1"/>
</dbReference>
<dbReference type="Pfam" id="PF02321">
    <property type="entry name" value="OEP"/>
    <property type="match status" value="2"/>
</dbReference>
<comment type="similarity">
    <text evidence="1 2">Belongs to the outer membrane factor (OMF) (TC 1.B.17) family.</text>
</comment>
<keyword evidence="2" id="KW-1134">Transmembrane beta strand</keyword>
<protein>
    <submittedName>
        <fullName evidence="3">Efflux transporter outer membrane subunit</fullName>
    </submittedName>
</protein>
<evidence type="ECO:0000313" key="4">
    <source>
        <dbReference type="Proteomes" id="UP001620597"/>
    </source>
</evidence>
<name>A0ABW8NFT3_9GAMM</name>
<dbReference type="PANTHER" id="PTHR30203">
    <property type="entry name" value="OUTER MEMBRANE CATION EFFLUX PROTEIN"/>
    <property type="match status" value="1"/>
</dbReference>
<proteinExistence type="inferred from homology"/>
<keyword evidence="2" id="KW-0812">Transmembrane</keyword>
<organism evidence="3 4">
    <name type="scientific">Oceanobacter antarcticus</name>
    <dbReference type="NCBI Taxonomy" id="3133425"/>
    <lineage>
        <taxon>Bacteria</taxon>
        <taxon>Pseudomonadati</taxon>
        <taxon>Pseudomonadota</taxon>
        <taxon>Gammaproteobacteria</taxon>
        <taxon>Oceanospirillales</taxon>
        <taxon>Oceanospirillaceae</taxon>
        <taxon>Oceanobacter</taxon>
    </lineage>
</organism>
<comment type="caution">
    <text evidence="3">The sequence shown here is derived from an EMBL/GenBank/DDBJ whole genome shotgun (WGS) entry which is preliminary data.</text>
</comment>
<keyword evidence="4" id="KW-1185">Reference proteome</keyword>
<evidence type="ECO:0000256" key="2">
    <source>
        <dbReference type="RuleBase" id="RU362097"/>
    </source>
</evidence>
<evidence type="ECO:0000256" key="1">
    <source>
        <dbReference type="ARBA" id="ARBA00007613"/>
    </source>
</evidence>
<gene>
    <name evidence="3" type="ORF">WG929_05095</name>
</gene>